<organism evidence="2 3">
    <name type="scientific">Lithocarpus litseifolius</name>
    <dbReference type="NCBI Taxonomy" id="425828"/>
    <lineage>
        <taxon>Eukaryota</taxon>
        <taxon>Viridiplantae</taxon>
        <taxon>Streptophyta</taxon>
        <taxon>Embryophyta</taxon>
        <taxon>Tracheophyta</taxon>
        <taxon>Spermatophyta</taxon>
        <taxon>Magnoliopsida</taxon>
        <taxon>eudicotyledons</taxon>
        <taxon>Gunneridae</taxon>
        <taxon>Pentapetalae</taxon>
        <taxon>rosids</taxon>
        <taxon>fabids</taxon>
        <taxon>Fagales</taxon>
        <taxon>Fagaceae</taxon>
        <taxon>Lithocarpus</taxon>
    </lineage>
</organism>
<accession>A0AAW2E4W4</accession>
<evidence type="ECO:0000313" key="3">
    <source>
        <dbReference type="Proteomes" id="UP001459277"/>
    </source>
</evidence>
<evidence type="ECO:0000313" key="2">
    <source>
        <dbReference type="EMBL" id="KAL0016041.1"/>
    </source>
</evidence>
<feature type="transmembrane region" description="Helical" evidence="1">
    <location>
        <begin position="86"/>
        <end position="115"/>
    </location>
</feature>
<dbReference type="EMBL" id="JAZDWU010000001">
    <property type="protein sequence ID" value="KAL0016041.1"/>
    <property type="molecule type" value="Genomic_DNA"/>
</dbReference>
<protein>
    <recommendedName>
        <fullName evidence="4">RNase H type-1 domain-containing protein</fullName>
    </recommendedName>
</protein>
<keyword evidence="3" id="KW-1185">Reference proteome</keyword>
<keyword evidence="1" id="KW-1133">Transmembrane helix</keyword>
<name>A0AAW2E4W4_9ROSI</name>
<evidence type="ECO:0000256" key="1">
    <source>
        <dbReference type="SAM" id="Phobius"/>
    </source>
</evidence>
<dbReference type="AlphaFoldDB" id="A0AAW2E4W4"/>
<dbReference type="Proteomes" id="UP001459277">
    <property type="component" value="Unassembled WGS sequence"/>
</dbReference>
<keyword evidence="1" id="KW-0472">Membrane</keyword>
<sequence>MKPPPTATSCRCDAVKLARRPILTSTHAGETHLPPLPVARYLLQPSQFTLHRRAISFALEIGLQNVVYEGDSNAVISYLKELRLALLVWHLLVMLLRIPTFWLCRSVLVLCSMYVERVMLWLIN</sequence>
<evidence type="ECO:0008006" key="4">
    <source>
        <dbReference type="Google" id="ProtNLM"/>
    </source>
</evidence>
<gene>
    <name evidence="2" type="ORF">SO802_003110</name>
</gene>
<proteinExistence type="predicted"/>
<comment type="caution">
    <text evidence="2">The sequence shown here is derived from an EMBL/GenBank/DDBJ whole genome shotgun (WGS) entry which is preliminary data.</text>
</comment>
<keyword evidence="1" id="KW-0812">Transmembrane</keyword>
<reference evidence="2 3" key="1">
    <citation type="submission" date="2024-01" db="EMBL/GenBank/DDBJ databases">
        <title>A telomere-to-telomere, gap-free genome of sweet tea (Lithocarpus litseifolius).</title>
        <authorList>
            <person name="Zhou J."/>
        </authorList>
    </citation>
    <scope>NUCLEOTIDE SEQUENCE [LARGE SCALE GENOMIC DNA]</scope>
    <source>
        <strain evidence="2">Zhou-2022a</strain>
        <tissue evidence="2">Leaf</tissue>
    </source>
</reference>